<dbReference type="Proteomes" id="UP000215127">
    <property type="component" value="Chromosome 7"/>
</dbReference>
<dbReference type="EMBL" id="LT853698">
    <property type="protein sequence ID" value="SMQ52294.1"/>
    <property type="molecule type" value="Genomic_DNA"/>
</dbReference>
<evidence type="ECO:0000256" key="2">
    <source>
        <dbReference type="SAM" id="SignalP"/>
    </source>
</evidence>
<sequence length="131" mass="14902">MQLTPLITTLLLLTFTTLPILADDYQDAVACARKDPASNSAIQTFCFKRNAQGITDNIHVPSPYASKGRRSTNGKTRASIKGTCDPPQWVPITYCNSQFHQMCARSPRRNGWDRRNFGRKGCQEWRLERVR</sequence>
<keyword evidence="2" id="KW-0732">Signal</keyword>
<protein>
    <submittedName>
        <fullName evidence="3">Uncharacterized protein</fullName>
    </submittedName>
</protein>
<keyword evidence="4" id="KW-1185">Reference proteome</keyword>
<name>A0A1X7RXY2_ZYMT9</name>
<reference evidence="3 4" key="1">
    <citation type="submission" date="2016-06" db="EMBL/GenBank/DDBJ databases">
        <authorList>
            <person name="Kjaerup R.B."/>
            <person name="Dalgaard T.S."/>
            <person name="Juul-Madsen H.R."/>
        </authorList>
    </citation>
    <scope>NUCLEOTIDE SEQUENCE [LARGE SCALE GENOMIC DNA]</scope>
</reference>
<feature type="chain" id="PRO_5010871892" evidence="2">
    <location>
        <begin position="23"/>
        <end position="131"/>
    </location>
</feature>
<accession>A0A1X7RXY2</accession>
<evidence type="ECO:0000313" key="3">
    <source>
        <dbReference type="EMBL" id="SMQ52294.1"/>
    </source>
</evidence>
<evidence type="ECO:0000313" key="4">
    <source>
        <dbReference type="Proteomes" id="UP000215127"/>
    </source>
</evidence>
<dbReference type="AlphaFoldDB" id="A0A1X7RXY2"/>
<organism evidence="3 4">
    <name type="scientific">Zymoseptoria tritici (strain ST99CH_3D7)</name>
    <dbReference type="NCBI Taxonomy" id="1276538"/>
    <lineage>
        <taxon>Eukaryota</taxon>
        <taxon>Fungi</taxon>
        <taxon>Dikarya</taxon>
        <taxon>Ascomycota</taxon>
        <taxon>Pezizomycotina</taxon>
        <taxon>Dothideomycetes</taxon>
        <taxon>Dothideomycetidae</taxon>
        <taxon>Mycosphaerellales</taxon>
        <taxon>Mycosphaerellaceae</taxon>
        <taxon>Zymoseptoria</taxon>
    </lineage>
</organism>
<feature type="signal peptide" evidence="2">
    <location>
        <begin position="1"/>
        <end position="22"/>
    </location>
</feature>
<feature type="region of interest" description="Disordered" evidence="1">
    <location>
        <begin position="58"/>
        <end position="82"/>
    </location>
</feature>
<proteinExistence type="predicted"/>
<gene>
    <name evidence="3" type="ORF">ZT3D7_G7447</name>
</gene>
<evidence type="ECO:0000256" key="1">
    <source>
        <dbReference type="SAM" id="MobiDB-lite"/>
    </source>
</evidence>